<feature type="transmembrane region" description="Helical" evidence="2">
    <location>
        <begin position="76"/>
        <end position="94"/>
    </location>
</feature>
<evidence type="ECO:0000256" key="1">
    <source>
        <dbReference type="SAM" id="MobiDB-lite"/>
    </source>
</evidence>
<dbReference type="Proteomes" id="UP000001492">
    <property type="component" value="Chromosome 1"/>
</dbReference>
<accession>E8RPL7</accession>
<feature type="transmembrane region" description="Helical" evidence="2">
    <location>
        <begin position="106"/>
        <end position="131"/>
    </location>
</feature>
<sequence length="145" mass="16141">MSKPPIDTTVIDSAPTSTAASQIELTGPEEEQWRQKFLDLSERHEELKEEYDTLRRNSSEASQILNGLITPYANNIFRFMCWYCIFVGAMLFLNSCGKFDWRISDTVMSILVGSTATTVLGLVAMIVSGIFNGARHGPARTKASE</sequence>
<keyword evidence="2" id="KW-1133">Transmembrane helix</keyword>
<evidence type="ECO:0000256" key="2">
    <source>
        <dbReference type="SAM" id="Phobius"/>
    </source>
</evidence>
<dbReference type="KEGG" id="aex:Astex_0296"/>
<evidence type="ECO:0000313" key="4">
    <source>
        <dbReference type="Proteomes" id="UP000001492"/>
    </source>
</evidence>
<keyword evidence="4" id="KW-1185">Reference proteome</keyword>
<organism evidence="3 4">
    <name type="scientific">Asticcacaulis excentricus (strain ATCC 15261 / DSM 4724 / KCTC 12464 / NCIMB 9791 / VKM B-1370 / CB 48)</name>
    <dbReference type="NCBI Taxonomy" id="573065"/>
    <lineage>
        <taxon>Bacteria</taxon>
        <taxon>Pseudomonadati</taxon>
        <taxon>Pseudomonadota</taxon>
        <taxon>Alphaproteobacteria</taxon>
        <taxon>Caulobacterales</taxon>
        <taxon>Caulobacteraceae</taxon>
        <taxon>Asticcacaulis</taxon>
    </lineage>
</organism>
<dbReference type="eggNOG" id="ENOG5033HR8">
    <property type="taxonomic scope" value="Bacteria"/>
</dbReference>
<evidence type="ECO:0000313" key="3">
    <source>
        <dbReference type="EMBL" id="ADU11994.1"/>
    </source>
</evidence>
<keyword evidence="2" id="KW-0472">Membrane</keyword>
<feature type="region of interest" description="Disordered" evidence="1">
    <location>
        <begin position="1"/>
        <end position="31"/>
    </location>
</feature>
<dbReference type="AlphaFoldDB" id="E8RPL7"/>
<dbReference type="HOGENOM" id="CLU_1782903_0_0_5"/>
<feature type="compositionally biased region" description="Polar residues" evidence="1">
    <location>
        <begin position="10"/>
        <end position="24"/>
    </location>
</feature>
<dbReference type="EMBL" id="CP002395">
    <property type="protein sequence ID" value="ADU11994.1"/>
    <property type="molecule type" value="Genomic_DNA"/>
</dbReference>
<gene>
    <name evidence="3" type="ordered locus">Astex_0296</name>
</gene>
<dbReference type="RefSeq" id="WP_013477828.1">
    <property type="nucleotide sequence ID" value="NC_014816.1"/>
</dbReference>
<proteinExistence type="predicted"/>
<dbReference type="OrthoDB" id="7605411at2"/>
<reference evidence="4" key="1">
    <citation type="submission" date="2010-12" db="EMBL/GenBank/DDBJ databases">
        <title>Complete sequence of chromosome 1 of Asticcacaulis excentricus CB 48.</title>
        <authorList>
            <consortium name="US DOE Joint Genome Institute"/>
            <person name="Lucas S."/>
            <person name="Copeland A."/>
            <person name="Lapidus A."/>
            <person name="Cheng J.-F."/>
            <person name="Bruce D."/>
            <person name="Goodwin L."/>
            <person name="Pitluck S."/>
            <person name="Teshima H."/>
            <person name="Davenport K."/>
            <person name="Detter J.C."/>
            <person name="Han C."/>
            <person name="Tapia R."/>
            <person name="Land M."/>
            <person name="Hauser L."/>
            <person name="Jeffries C."/>
            <person name="Kyrpides N."/>
            <person name="Ivanova N."/>
            <person name="Ovchinnikova G."/>
            <person name="Brun Y.V."/>
            <person name="Woyke T."/>
        </authorList>
    </citation>
    <scope>NUCLEOTIDE SEQUENCE [LARGE SCALE GENOMIC DNA]</scope>
    <source>
        <strain evidence="4">ATCC 15261 / DSM 4724 / KCTC 12464 / NCIMB 9791 / VKM B-1370 / CB 48</strain>
    </source>
</reference>
<keyword evidence="2" id="KW-0812">Transmembrane</keyword>
<name>E8RPL7_ASTEC</name>
<protein>
    <recommendedName>
        <fullName evidence="5">Transmembrane protein</fullName>
    </recommendedName>
</protein>
<dbReference type="STRING" id="573065.Astex_0296"/>
<evidence type="ECO:0008006" key="5">
    <source>
        <dbReference type="Google" id="ProtNLM"/>
    </source>
</evidence>